<evidence type="ECO:0000256" key="4">
    <source>
        <dbReference type="ARBA" id="ARBA00022679"/>
    </source>
</evidence>
<comment type="similarity">
    <text evidence="2 8">Belongs to the glycosyltransferase 92 family.</text>
</comment>
<evidence type="ECO:0000256" key="8">
    <source>
        <dbReference type="RuleBase" id="RU366017"/>
    </source>
</evidence>
<dbReference type="AlphaFoldDB" id="A0A0D8XSB2"/>
<evidence type="ECO:0000256" key="6">
    <source>
        <dbReference type="ARBA" id="ARBA00022989"/>
    </source>
</evidence>
<keyword evidence="3 8" id="KW-0328">Glycosyltransferase</keyword>
<dbReference type="GO" id="GO:0016757">
    <property type="term" value="F:glycosyltransferase activity"/>
    <property type="evidence" value="ECO:0007669"/>
    <property type="project" value="UniProtKB-UniRule"/>
</dbReference>
<name>A0A0D8XSB2_DICVI</name>
<dbReference type="EMBL" id="KN716418">
    <property type="protein sequence ID" value="KJH45251.1"/>
    <property type="molecule type" value="Genomic_DNA"/>
</dbReference>
<evidence type="ECO:0000256" key="1">
    <source>
        <dbReference type="ARBA" id="ARBA00004167"/>
    </source>
</evidence>
<reference evidence="9 10" key="1">
    <citation type="submission" date="2013-11" db="EMBL/GenBank/DDBJ databases">
        <title>Draft genome of the bovine lungworm Dictyocaulus viviparus.</title>
        <authorList>
            <person name="Mitreva M."/>
        </authorList>
    </citation>
    <scope>NUCLEOTIDE SEQUENCE [LARGE SCALE GENOMIC DNA]</scope>
    <source>
        <strain evidence="9 10">HannoverDv2000</strain>
    </source>
</reference>
<dbReference type="GO" id="GO:0005737">
    <property type="term" value="C:cytoplasm"/>
    <property type="evidence" value="ECO:0007669"/>
    <property type="project" value="TreeGrafter"/>
</dbReference>
<dbReference type="Pfam" id="PF01697">
    <property type="entry name" value="Glyco_transf_92"/>
    <property type="match status" value="1"/>
</dbReference>
<comment type="subcellular location">
    <subcellularLocation>
        <location evidence="1">Membrane</location>
        <topology evidence="1">Single-pass membrane protein</topology>
    </subcellularLocation>
</comment>
<protein>
    <recommendedName>
        <fullName evidence="8">Glycosyltransferase family 92 protein</fullName>
        <ecNumber evidence="8">2.4.1.-</ecNumber>
    </recommendedName>
</protein>
<evidence type="ECO:0000256" key="7">
    <source>
        <dbReference type="ARBA" id="ARBA00023136"/>
    </source>
</evidence>
<dbReference type="PANTHER" id="PTHR21461:SF8">
    <property type="entry name" value="DOLICHYL-PHOSPHATE-MANNOSE--PROTEIN MANNOSYLTRANSFERASE-RELATED"/>
    <property type="match status" value="1"/>
</dbReference>
<dbReference type="PANTHER" id="PTHR21461">
    <property type="entry name" value="GLYCOSYLTRANSFERASE FAMILY 92 PROTEIN"/>
    <property type="match status" value="1"/>
</dbReference>
<dbReference type="GO" id="GO:0016020">
    <property type="term" value="C:membrane"/>
    <property type="evidence" value="ECO:0007669"/>
    <property type="project" value="UniProtKB-SubCell"/>
</dbReference>
<keyword evidence="6" id="KW-1133">Transmembrane helix</keyword>
<keyword evidence="5" id="KW-0812">Transmembrane</keyword>
<accession>A0A0D8XSB2</accession>
<evidence type="ECO:0000256" key="3">
    <source>
        <dbReference type="ARBA" id="ARBA00022676"/>
    </source>
</evidence>
<dbReference type="Proteomes" id="UP000053766">
    <property type="component" value="Unassembled WGS sequence"/>
</dbReference>
<dbReference type="EC" id="2.4.1.-" evidence="8"/>
<keyword evidence="7" id="KW-0472">Membrane</keyword>
<evidence type="ECO:0000313" key="10">
    <source>
        <dbReference type="Proteomes" id="UP000053766"/>
    </source>
</evidence>
<evidence type="ECO:0000256" key="2">
    <source>
        <dbReference type="ARBA" id="ARBA00007647"/>
    </source>
</evidence>
<dbReference type="OrthoDB" id="5833770at2759"/>
<dbReference type="InterPro" id="IPR008166">
    <property type="entry name" value="Glyco_transf_92"/>
</dbReference>
<gene>
    <name evidence="9" type="ORF">DICVIV_08705</name>
</gene>
<keyword evidence="10" id="KW-1185">Reference proteome</keyword>
<sequence>MQLQDCVFRTRERSTWVATVDLDERIYVIEDTTISQFIRSSAKRNYGELRFRCRWVLRYHEIPNDAKTWRLDGSYIPMAKWHNTSQVAPVNHTTKSIIQPIQVESMGVHQVLRFLPGAHVHLVPPEQAVIRQDTNFISLQILGKNCFYRHYRIIEGWTNFLKEAETFGSFEYTEVASNKLQALNDSVTRKISQIFNI</sequence>
<organism evidence="9 10">
    <name type="scientific">Dictyocaulus viviparus</name>
    <name type="common">Bovine lungworm</name>
    <dbReference type="NCBI Taxonomy" id="29172"/>
    <lineage>
        <taxon>Eukaryota</taxon>
        <taxon>Metazoa</taxon>
        <taxon>Ecdysozoa</taxon>
        <taxon>Nematoda</taxon>
        <taxon>Chromadorea</taxon>
        <taxon>Rhabditida</taxon>
        <taxon>Rhabditina</taxon>
        <taxon>Rhabditomorpha</taxon>
        <taxon>Strongyloidea</taxon>
        <taxon>Metastrongylidae</taxon>
        <taxon>Dictyocaulus</taxon>
    </lineage>
</organism>
<evidence type="ECO:0000313" key="9">
    <source>
        <dbReference type="EMBL" id="KJH45251.1"/>
    </source>
</evidence>
<keyword evidence="4 8" id="KW-0808">Transferase</keyword>
<reference evidence="10" key="2">
    <citation type="journal article" date="2016" name="Sci. Rep.">
        <title>Dictyocaulus viviparus genome, variome and transcriptome elucidate lungworm biology and support future intervention.</title>
        <authorList>
            <person name="McNulty S.N."/>
            <person name="Strube C."/>
            <person name="Rosa B.A."/>
            <person name="Martin J.C."/>
            <person name="Tyagi R."/>
            <person name="Choi Y.J."/>
            <person name="Wang Q."/>
            <person name="Hallsworth Pepin K."/>
            <person name="Zhang X."/>
            <person name="Ozersky P."/>
            <person name="Wilson R.K."/>
            <person name="Sternberg P.W."/>
            <person name="Gasser R.B."/>
            <person name="Mitreva M."/>
        </authorList>
    </citation>
    <scope>NUCLEOTIDE SEQUENCE [LARGE SCALE GENOMIC DNA]</scope>
    <source>
        <strain evidence="10">HannoverDv2000</strain>
    </source>
</reference>
<proteinExistence type="inferred from homology"/>
<evidence type="ECO:0000256" key="5">
    <source>
        <dbReference type="ARBA" id="ARBA00022692"/>
    </source>
</evidence>